<evidence type="ECO:0000256" key="6">
    <source>
        <dbReference type="RuleBase" id="RU362042"/>
    </source>
</evidence>
<dbReference type="GO" id="GO:0016020">
    <property type="term" value="C:membrane"/>
    <property type="evidence" value="ECO:0007669"/>
    <property type="project" value="UniProtKB-SubCell"/>
</dbReference>
<proteinExistence type="inferred from homology"/>
<name>A0A1F6A2N5_9BACT</name>
<dbReference type="InterPro" id="IPR019533">
    <property type="entry name" value="Peptidase_S26"/>
</dbReference>
<dbReference type="InterPro" id="IPR019758">
    <property type="entry name" value="Pept_S26A_signal_pept_1_CS"/>
</dbReference>
<dbReference type="PRINTS" id="PR00727">
    <property type="entry name" value="LEADERPTASE"/>
</dbReference>
<dbReference type="Proteomes" id="UP000176253">
    <property type="component" value="Unassembled WGS sequence"/>
</dbReference>
<comment type="similarity">
    <text evidence="2 6">Belongs to the peptidase S26 family.</text>
</comment>
<gene>
    <name evidence="8" type="ORF">A3D78_05630</name>
</gene>
<feature type="active site" evidence="5">
    <location>
        <position position="120"/>
    </location>
</feature>
<dbReference type="PANTHER" id="PTHR43390">
    <property type="entry name" value="SIGNAL PEPTIDASE I"/>
    <property type="match status" value="1"/>
</dbReference>
<protein>
    <recommendedName>
        <fullName evidence="3 6">Signal peptidase I</fullName>
        <ecNumber evidence="3 6">3.4.21.89</ecNumber>
    </recommendedName>
</protein>
<evidence type="ECO:0000256" key="2">
    <source>
        <dbReference type="ARBA" id="ARBA00009370"/>
    </source>
</evidence>
<dbReference type="PROSITE" id="PS00761">
    <property type="entry name" value="SPASE_I_3"/>
    <property type="match status" value="1"/>
</dbReference>
<keyword evidence="4 6" id="KW-0378">Hydrolase</keyword>
<dbReference type="InterPro" id="IPR000223">
    <property type="entry name" value="Pept_S26A_signal_pept_1"/>
</dbReference>
<dbReference type="GO" id="GO:0004252">
    <property type="term" value="F:serine-type endopeptidase activity"/>
    <property type="evidence" value="ECO:0007669"/>
    <property type="project" value="InterPro"/>
</dbReference>
<organism evidence="8 9">
    <name type="scientific">Candidatus Gottesmanbacteria bacterium RIFCSPHIGHO2_02_FULL_39_14</name>
    <dbReference type="NCBI Taxonomy" id="1798383"/>
    <lineage>
        <taxon>Bacteria</taxon>
        <taxon>Candidatus Gottesmaniibacteriota</taxon>
    </lineage>
</organism>
<dbReference type="InterPro" id="IPR036286">
    <property type="entry name" value="LexA/Signal_pep-like_sf"/>
</dbReference>
<dbReference type="EC" id="3.4.21.89" evidence="3 6"/>
<dbReference type="GO" id="GO:0006465">
    <property type="term" value="P:signal peptide processing"/>
    <property type="evidence" value="ECO:0007669"/>
    <property type="project" value="InterPro"/>
</dbReference>
<comment type="catalytic activity">
    <reaction evidence="1 6">
        <text>Cleavage of hydrophobic, N-terminal signal or leader sequences from secreted and periplasmic proteins.</text>
        <dbReference type="EC" id="3.4.21.89"/>
    </reaction>
</comment>
<evidence type="ECO:0000259" key="7">
    <source>
        <dbReference type="Pfam" id="PF10502"/>
    </source>
</evidence>
<evidence type="ECO:0000313" key="9">
    <source>
        <dbReference type="Proteomes" id="UP000176253"/>
    </source>
</evidence>
<feature type="domain" description="Peptidase S26" evidence="7">
    <location>
        <begin position="29"/>
        <end position="199"/>
    </location>
</feature>
<comment type="subcellular location">
    <subcellularLocation>
        <location evidence="6">Membrane</location>
        <topology evidence="6">Single-pass type II membrane protein</topology>
    </subcellularLocation>
</comment>
<keyword evidence="6" id="KW-0645">Protease</keyword>
<dbReference type="EMBL" id="MFJM01000012">
    <property type="protein sequence ID" value="OGG18910.1"/>
    <property type="molecule type" value="Genomic_DNA"/>
</dbReference>
<feature type="active site" evidence="5">
    <location>
        <position position="46"/>
    </location>
</feature>
<sequence length="454" mass="51862">MRNLFLYLLLLIFVAVSGFVLSPYLGNYLLNLGFATETVPISGTGSMFPTFPKSEGVSDKVASTQTVAQPKMMRYPQGLTVFGRTFFSYQLQIGDIIEFQSELTDKISKEKYGQESGFVKRIVALPGMEIELRDGFIKVNGHVPDEPFTAKPRSTYGGDFIPDCQTKKVPSDSIFVLGDNRKASLDSRFEIGYVKLTDIRHVLPLKEQEPYKKNWRNTENDLQFAHTSTVDVRDFVTRLNKVRREKNQPRLKIQENLNKSSRIRGQIILNTDDFSVEATRSGVTLEKAVRQAGYRNIIFAELIIRGYFQADELLENLFEFPDSTKILLSEEYQDIGMSPILGDVNNCPTQAIVIHLGGYKPPNYQKEDVESWKKLINNLTEILPSWENLKNASNIDQRKLEKLVSLLKTRLANAQKIYGRLSRNEWLTVDEEQMVKNDDRLHSEAEILISELNK</sequence>
<dbReference type="SUPFAM" id="SSF51306">
    <property type="entry name" value="LexA/Signal peptidase"/>
    <property type="match status" value="1"/>
</dbReference>
<accession>A0A1F6A2N5</accession>
<reference evidence="8 9" key="1">
    <citation type="journal article" date="2016" name="Nat. Commun.">
        <title>Thousands of microbial genomes shed light on interconnected biogeochemical processes in an aquifer system.</title>
        <authorList>
            <person name="Anantharaman K."/>
            <person name="Brown C.T."/>
            <person name="Hug L.A."/>
            <person name="Sharon I."/>
            <person name="Castelle C.J."/>
            <person name="Probst A.J."/>
            <person name="Thomas B.C."/>
            <person name="Singh A."/>
            <person name="Wilkins M.J."/>
            <person name="Karaoz U."/>
            <person name="Brodie E.L."/>
            <person name="Williams K.H."/>
            <person name="Hubbard S.S."/>
            <person name="Banfield J.F."/>
        </authorList>
    </citation>
    <scope>NUCLEOTIDE SEQUENCE [LARGE SCALE GENOMIC DNA]</scope>
</reference>
<dbReference type="GO" id="GO:0009003">
    <property type="term" value="F:signal peptidase activity"/>
    <property type="evidence" value="ECO:0007669"/>
    <property type="project" value="UniProtKB-EC"/>
</dbReference>
<comment type="caution">
    <text evidence="8">The sequence shown here is derived from an EMBL/GenBank/DDBJ whole genome shotgun (WGS) entry which is preliminary data.</text>
</comment>
<evidence type="ECO:0000256" key="3">
    <source>
        <dbReference type="ARBA" id="ARBA00013208"/>
    </source>
</evidence>
<dbReference type="CDD" id="cd06530">
    <property type="entry name" value="S26_SPase_I"/>
    <property type="match status" value="1"/>
</dbReference>
<evidence type="ECO:0000256" key="1">
    <source>
        <dbReference type="ARBA" id="ARBA00000677"/>
    </source>
</evidence>
<dbReference type="Gene3D" id="3.40.33.10">
    <property type="entry name" value="CAP"/>
    <property type="match status" value="1"/>
</dbReference>
<dbReference type="Pfam" id="PF10502">
    <property type="entry name" value="Peptidase_S26"/>
    <property type="match status" value="1"/>
</dbReference>
<dbReference type="InterPro" id="IPR035940">
    <property type="entry name" value="CAP_sf"/>
</dbReference>
<dbReference type="PANTHER" id="PTHR43390:SF1">
    <property type="entry name" value="CHLOROPLAST PROCESSING PEPTIDASE"/>
    <property type="match status" value="1"/>
</dbReference>
<dbReference type="Gene3D" id="2.10.109.10">
    <property type="entry name" value="Umud Fragment, subunit A"/>
    <property type="match status" value="1"/>
</dbReference>
<dbReference type="AlphaFoldDB" id="A0A1F6A2N5"/>
<dbReference type="STRING" id="1798383.A3D78_05630"/>
<evidence type="ECO:0000256" key="4">
    <source>
        <dbReference type="ARBA" id="ARBA00022801"/>
    </source>
</evidence>
<evidence type="ECO:0000256" key="5">
    <source>
        <dbReference type="PIRSR" id="PIRSR600223-1"/>
    </source>
</evidence>
<dbReference type="NCBIfam" id="TIGR02227">
    <property type="entry name" value="sigpep_I_bact"/>
    <property type="match status" value="1"/>
</dbReference>
<evidence type="ECO:0000313" key="8">
    <source>
        <dbReference type="EMBL" id="OGG18910.1"/>
    </source>
</evidence>